<dbReference type="Proteomes" id="UP000828390">
    <property type="component" value="Unassembled WGS sequence"/>
</dbReference>
<organism evidence="2 3">
    <name type="scientific">Dreissena polymorpha</name>
    <name type="common">Zebra mussel</name>
    <name type="synonym">Mytilus polymorpha</name>
    <dbReference type="NCBI Taxonomy" id="45954"/>
    <lineage>
        <taxon>Eukaryota</taxon>
        <taxon>Metazoa</taxon>
        <taxon>Spiralia</taxon>
        <taxon>Lophotrochozoa</taxon>
        <taxon>Mollusca</taxon>
        <taxon>Bivalvia</taxon>
        <taxon>Autobranchia</taxon>
        <taxon>Heteroconchia</taxon>
        <taxon>Euheterodonta</taxon>
        <taxon>Imparidentia</taxon>
        <taxon>Neoheterodontei</taxon>
        <taxon>Myida</taxon>
        <taxon>Dreissenoidea</taxon>
        <taxon>Dreissenidae</taxon>
        <taxon>Dreissena</taxon>
    </lineage>
</organism>
<comment type="caution">
    <text evidence="2">The sequence shown here is derived from an EMBL/GenBank/DDBJ whole genome shotgun (WGS) entry which is preliminary data.</text>
</comment>
<dbReference type="SUPFAM" id="SSF51556">
    <property type="entry name" value="Metallo-dependent hydrolases"/>
    <property type="match status" value="1"/>
</dbReference>
<name>A0A9D4R251_DREPO</name>
<dbReference type="InterPro" id="IPR001130">
    <property type="entry name" value="TatD-like"/>
</dbReference>
<evidence type="ECO:0000313" key="2">
    <source>
        <dbReference type="EMBL" id="KAH3850500.1"/>
    </source>
</evidence>
<dbReference type="Gene3D" id="3.20.20.140">
    <property type="entry name" value="Metal-dependent hydrolases"/>
    <property type="match status" value="1"/>
</dbReference>
<dbReference type="Pfam" id="PF01026">
    <property type="entry name" value="TatD_DNase"/>
    <property type="match status" value="1"/>
</dbReference>
<evidence type="ECO:0000256" key="1">
    <source>
        <dbReference type="ARBA" id="ARBA00009275"/>
    </source>
</evidence>
<dbReference type="GO" id="GO:0016788">
    <property type="term" value="F:hydrolase activity, acting on ester bonds"/>
    <property type="evidence" value="ECO:0007669"/>
    <property type="project" value="InterPro"/>
</dbReference>
<keyword evidence="3" id="KW-1185">Reference proteome</keyword>
<comment type="similarity">
    <text evidence="1">Belongs to the metallo-dependent hydrolases superfamily. TatD-type hydrolase family.</text>
</comment>
<evidence type="ECO:0000313" key="3">
    <source>
        <dbReference type="Proteomes" id="UP000828390"/>
    </source>
</evidence>
<sequence length="89" mass="10899">MKNDCGTEAYLLLLHHLKKRISRMQRIHLHCCTGYPYVLERWLEQFPETWFGFTSMVKNFDRYKRDSLNLVKEYRHLLETDAPYFRLEG</sequence>
<dbReference type="PANTHER" id="PTHR46363">
    <property type="entry name" value="DEOXYRIBONUCLEASE TATDN2-RELATED"/>
    <property type="match status" value="1"/>
</dbReference>
<reference evidence="2" key="1">
    <citation type="journal article" date="2019" name="bioRxiv">
        <title>The Genome of the Zebra Mussel, Dreissena polymorpha: A Resource for Invasive Species Research.</title>
        <authorList>
            <person name="McCartney M.A."/>
            <person name="Auch B."/>
            <person name="Kono T."/>
            <person name="Mallez S."/>
            <person name="Zhang Y."/>
            <person name="Obille A."/>
            <person name="Becker A."/>
            <person name="Abrahante J.E."/>
            <person name="Garbe J."/>
            <person name="Badalamenti J.P."/>
            <person name="Herman A."/>
            <person name="Mangelson H."/>
            <person name="Liachko I."/>
            <person name="Sullivan S."/>
            <person name="Sone E.D."/>
            <person name="Koren S."/>
            <person name="Silverstein K.A.T."/>
            <person name="Beckman K.B."/>
            <person name="Gohl D.M."/>
        </authorList>
    </citation>
    <scope>NUCLEOTIDE SEQUENCE</scope>
    <source>
        <strain evidence="2">Duluth1</strain>
        <tissue evidence="2">Whole animal</tissue>
    </source>
</reference>
<gene>
    <name evidence="2" type="ORF">DPMN_092912</name>
</gene>
<proteinExistence type="inferred from homology"/>
<dbReference type="AlphaFoldDB" id="A0A9D4R251"/>
<accession>A0A9D4R251</accession>
<dbReference type="PANTHER" id="PTHR46363:SF1">
    <property type="entry name" value="DEOXYRIBONUCLEASE TATDN2-RELATED"/>
    <property type="match status" value="1"/>
</dbReference>
<protein>
    <submittedName>
        <fullName evidence="2">Uncharacterized protein</fullName>
    </submittedName>
</protein>
<dbReference type="EMBL" id="JAIWYP010000003">
    <property type="protein sequence ID" value="KAH3850500.1"/>
    <property type="molecule type" value="Genomic_DNA"/>
</dbReference>
<dbReference type="InterPro" id="IPR032466">
    <property type="entry name" value="Metal_Hydrolase"/>
</dbReference>
<reference evidence="2" key="2">
    <citation type="submission" date="2020-11" db="EMBL/GenBank/DDBJ databases">
        <authorList>
            <person name="McCartney M.A."/>
            <person name="Auch B."/>
            <person name="Kono T."/>
            <person name="Mallez S."/>
            <person name="Becker A."/>
            <person name="Gohl D.M."/>
            <person name="Silverstein K.A.T."/>
            <person name="Koren S."/>
            <person name="Bechman K.B."/>
            <person name="Herman A."/>
            <person name="Abrahante J.E."/>
            <person name="Garbe J."/>
        </authorList>
    </citation>
    <scope>NUCLEOTIDE SEQUENCE</scope>
    <source>
        <strain evidence="2">Duluth1</strain>
        <tissue evidence="2">Whole animal</tissue>
    </source>
</reference>